<name>A0A221NZK0_9ACTN</name>
<evidence type="ECO:0000313" key="3">
    <source>
        <dbReference type="Proteomes" id="UP000031501"/>
    </source>
</evidence>
<gene>
    <name evidence="2" type="ORF">LK07_15800</name>
</gene>
<proteinExistence type="predicted"/>
<reference evidence="2" key="1">
    <citation type="submission" date="2017-07" db="EMBL/GenBank/DDBJ databases">
        <title>Genome sequence of Streptomyces pluripotens MUSC 137T.</title>
        <authorList>
            <person name="Ser H.-L."/>
            <person name="Lee L.-H."/>
        </authorList>
    </citation>
    <scope>NUCLEOTIDE SEQUENCE [LARGE SCALE GENOMIC DNA]</scope>
    <source>
        <strain evidence="2">MUSC 137</strain>
    </source>
</reference>
<dbReference type="EMBL" id="CP022433">
    <property type="protein sequence ID" value="ASN25246.1"/>
    <property type="molecule type" value="Genomic_DNA"/>
</dbReference>
<evidence type="ECO:0000313" key="2">
    <source>
        <dbReference type="EMBL" id="ASN25246.1"/>
    </source>
</evidence>
<dbReference type="AlphaFoldDB" id="A0A221NZK0"/>
<evidence type="ECO:0000256" key="1">
    <source>
        <dbReference type="SAM" id="MobiDB-lite"/>
    </source>
</evidence>
<organism evidence="2 3">
    <name type="scientific">Streptomyces pluripotens</name>
    <dbReference type="NCBI Taxonomy" id="1355015"/>
    <lineage>
        <taxon>Bacteria</taxon>
        <taxon>Bacillati</taxon>
        <taxon>Actinomycetota</taxon>
        <taxon>Actinomycetes</taxon>
        <taxon>Kitasatosporales</taxon>
        <taxon>Streptomycetaceae</taxon>
        <taxon>Streptomyces</taxon>
    </lineage>
</organism>
<sequence length="108" mass="11990">MPSGAHDTHCTAETWLDTLSHHATFRIPRRGAQDGLKSTCPHASEPNTEYSRRSRTRSTAAKGWISVWTRTARATRGPSRAESQDRALVDVPYEGPVLALVRLSTFTE</sequence>
<accession>A0A221NZK0</accession>
<dbReference type="KEGG" id="splu:LK06_014670"/>
<keyword evidence="3" id="KW-1185">Reference proteome</keyword>
<protein>
    <submittedName>
        <fullName evidence="2">Uncharacterized protein</fullName>
    </submittedName>
</protein>
<feature type="region of interest" description="Disordered" evidence="1">
    <location>
        <begin position="30"/>
        <end position="57"/>
    </location>
</feature>
<dbReference type="Proteomes" id="UP000031501">
    <property type="component" value="Chromosome"/>
</dbReference>